<name>M3HPC6_CANMX</name>
<evidence type="ECO:0000256" key="2">
    <source>
        <dbReference type="ARBA" id="ARBA00022512"/>
    </source>
</evidence>
<dbReference type="OrthoDB" id="4022214at2759"/>
<evidence type="ECO:0000259" key="7">
    <source>
        <dbReference type="Pfam" id="PF11765"/>
    </source>
</evidence>
<feature type="chain" id="PRO_5004034226" evidence="6">
    <location>
        <begin position="21"/>
        <end position="335"/>
    </location>
</feature>
<dbReference type="eggNOG" id="ENOG502S0T3">
    <property type="taxonomic scope" value="Eukaryota"/>
</dbReference>
<dbReference type="InterPro" id="IPR021031">
    <property type="entry name" value="Hyphal-reg_cell_wall_N"/>
</dbReference>
<dbReference type="AlphaFoldDB" id="M3HPC6"/>
<evidence type="ECO:0000313" key="9">
    <source>
        <dbReference type="Proteomes" id="UP000011777"/>
    </source>
</evidence>
<dbReference type="HOGENOM" id="CLU_006199_3_0_1"/>
<evidence type="ECO:0000313" key="8">
    <source>
        <dbReference type="EMBL" id="EMG49332.1"/>
    </source>
</evidence>
<evidence type="ECO:0000256" key="3">
    <source>
        <dbReference type="ARBA" id="ARBA00022525"/>
    </source>
</evidence>
<feature type="domain" description="Hyphally-regulated cell wall protein N-terminal" evidence="7">
    <location>
        <begin position="12"/>
        <end position="335"/>
    </location>
</feature>
<keyword evidence="2" id="KW-0134">Cell wall</keyword>
<comment type="subcellular location">
    <subcellularLocation>
        <location evidence="1">Secreted</location>
        <location evidence="1">Cell wall</location>
    </subcellularLocation>
</comment>
<dbReference type="EMBL" id="AOGT01000720">
    <property type="protein sequence ID" value="EMG49332.1"/>
    <property type="molecule type" value="Genomic_DNA"/>
</dbReference>
<dbReference type="GO" id="GO:0009277">
    <property type="term" value="C:fungal-type cell wall"/>
    <property type="evidence" value="ECO:0007669"/>
    <property type="project" value="UniProtKB-ARBA"/>
</dbReference>
<keyword evidence="4 6" id="KW-0732">Signal</keyword>
<proteinExistence type="predicted"/>
<accession>M3HPC6</accession>
<evidence type="ECO:0000256" key="1">
    <source>
        <dbReference type="ARBA" id="ARBA00004191"/>
    </source>
</evidence>
<keyword evidence="5" id="KW-0325">Glycoprotein</keyword>
<comment type="caution">
    <text evidence="8">The sequence shown here is derived from an EMBL/GenBank/DDBJ whole genome shotgun (WGS) entry which is preliminary data.</text>
</comment>
<sequence>MIDFQNIFVAFCLLVNLVFAIDITENRIDRDVLLAKVGDTTIHPGAYWALLNTASTSIVGDLQVKSNAGFFITSPSQSLDFIVTLSSSHNLINNAGVIAFDGRSTPKATIYNLLGQSFSNSGEFYFASSGAKHSPSSINAKDWTNTGLIVFSQSQRNTGLLTLGSHSKTITNDGQICIDNQIYEQTSSIYGSGCITAVKKSTIYIPHTKLSVQSSHSFYLKDSQASIIIHKDAKPDQPYNVYGFGNGNKIGTTFPISGHSSYSYDATTGILTLSKLLKSQSFRIGTGYDPSLFDIVTDDTPGIPNSSNGAVTYWGPVPFRTIPGLCNIPCDDVPD</sequence>
<dbReference type="Pfam" id="PF11765">
    <property type="entry name" value="Hyphal_reg_CWP"/>
    <property type="match status" value="1"/>
</dbReference>
<keyword evidence="9" id="KW-1185">Reference proteome</keyword>
<evidence type="ECO:0000256" key="6">
    <source>
        <dbReference type="SAM" id="SignalP"/>
    </source>
</evidence>
<dbReference type="OMA" id="ICATCED"/>
<feature type="signal peptide" evidence="6">
    <location>
        <begin position="1"/>
        <end position="20"/>
    </location>
</feature>
<keyword evidence="3" id="KW-0964">Secreted</keyword>
<gene>
    <name evidence="8" type="ORF">G210_5917</name>
</gene>
<dbReference type="Proteomes" id="UP000011777">
    <property type="component" value="Unassembled WGS sequence"/>
</dbReference>
<protein>
    <submittedName>
        <fullName evidence="8">Putative Hyr1-like cell wall protein</fullName>
    </submittedName>
</protein>
<organism evidence="8 9">
    <name type="scientific">Candida maltosa (strain Xu316)</name>
    <name type="common">Yeast</name>
    <dbReference type="NCBI Taxonomy" id="1245528"/>
    <lineage>
        <taxon>Eukaryota</taxon>
        <taxon>Fungi</taxon>
        <taxon>Dikarya</taxon>
        <taxon>Ascomycota</taxon>
        <taxon>Saccharomycotina</taxon>
        <taxon>Pichiomycetes</taxon>
        <taxon>Debaryomycetaceae</taxon>
        <taxon>Candida/Lodderomyces clade</taxon>
        <taxon>Candida</taxon>
    </lineage>
</organism>
<evidence type="ECO:0000256" key="5">
    <source>
        <dbReference type="ARBA" id="ARBA00023180"/>
    </source>
</evidence>
<dbReference type="STRING" id="1245528.M3HPC6"/>
<evidence type="ECO:0000256" key="4">
    <source>
        <dbReference type="ARBA" id="ARBA00022729"/>
    </source>
</evidence>
<feature type="non-terminal residue" evidence="8">
    <location>
        <position position="335"/>
    </location>
</feature>
<reference evidence="8 9" key="1">
    <citation type="submission" date="2013-02" db="EMBL/GenBank/DDBJ databases">
        <title>Genome sequence of Candida maltosa Xu316, a potential industrial strain for xylitol and ethanol production.</title>
        <authorList>
            <person name="Yu J."/>
            <person name="Wang Q."/>
            <person name="Geng X."/>
            <person name="Bao W."/>
            <person name="He P."/>
            <person name="Cai J."/>
        </authorList>
    </citation>
    <scope>NUCLEOTIDE SEQUENCE [LARGE SCALE GENOMIC DNA]</scope>
    <source>
        <strain evidence="9">Xu316</strain>
    </source>
</reference>